<evidence type="ECO:0000313" key="4">
    <source>
        <dbReference type="Proteomes" id="UP000734854"/>
    </source>
</evidence>
<evidence type="ECO:0000256" key="1">
    <source>
        <dbReference type="SAM" id="Phobius"/>
    </source>
</evidence>
<organism evidence="3 4">
    <name type="scientific">Zingiber officinale</name>
    <name type="common">Ginger</name>
    <name type="synonym">Amomum zingiber</name>
    <dbReference type="NCBI Taxonomy" id="94328"/>
    <lineage>
        <taxon>Eukaryota</taxon>
        <taxon>Viridiplantae</taxon>
        <taxon>Streptophyta</taxon>
        <taxon>Embryophyta</taxon>
        <taxon>Tracheophyta</taxon>
        <taxon>Spermatophyta</taxon>
        <taxon>Magnoliopsida</taxon>
        <taxon>Liliopsida</taxon>
        <taxon>Zingiberales</taxon>
        <taxon>Zingiberaceae</taxon>
        <taxon>Zingiber</taxon>
    </lineage>
</organism>
<dbReference type="SUPFAM" id="SSF49503">
    <property type="entry name" value="Cupredoxins"/>
    <property type="match status" value="1"/>
</dbReference>
<dbReference type="AlphaFoldDB" id="A0A8J5HGU5"/>
<dbReference type="InterPro" id="IPR003245">
    <property type="entry name" value="Phytocyanin_dom"/>
</dbReference>
<gene>
    <name evidence="3" type="ORF">ZIOFF_018773</name>
</gene>
<evidence type="ECO:0000259" key="2">
    <source>
        <dbReference type="PROSITE" id="PS51485"/>
    </source>
</evidence>
<dbReference type="Gene3D" id="2.60.40.420">
    <property type="entry name" value="Cupredoxins - blue copper proteins"/>
    <property type="match status" value="1"/>
</dbReference>
<proteinExistence type="predicted"/>
<dbReference type="Proteomes" id="UP000734854">
    <property type="component" value="Unassembled WGS sequence"/>
</dbReference>
<dbReference type="InterPro" id="IPR008972">
    <property type="entry name" value="Cupredoxin"/>
</dbReference>
<comment type="caution">
    <text evidence="3">The sequence shown here is derived from an EMBL/GenBank/DDBJ whole genome shotgun (WGS) entry which is preliminary data.</text>
</comment>
<keyword evidence="4" id="KW-1185">Reference proteome</keyword>
<feature type="transmembrane region" description="Helical" evidence="1">
    <location>
        <begin position="105"/>
        <end position="125"/>
    </location>
</feature>
<evidence type="ECO:0000313" key="3">
    <source>
        <dbReference type="EMBL" id="KAG6521648.1"/>
    </source>
</evidence>
<keyword evidence="1" id="KW-1133">Transmembrane helix</keyword>
<accession>A0A8J5HGU5</accession>
<name>A0A8J5HGU5_ZINOF</name>
<dbReference type="GO" id="GO:0009055">
    <property type="term" value="F:electron transfer activity"/>
    <property type="evidence" value="ECO:0007669"/>
    <property type="project" value="InterPro"/>
</dbReference>
<keyword evidence="1" id="KW-0472">Membrane</keyword>
<sequence>MLRGMLAKAWQADMDKPKNRMPLGWVHPWLKHVEDLEVARAQSNHASKEAHVEIASKVARKSCNSVGASATSKEGFKGREGEATAQMAAMDRLQARLKISKDNELMALEAAALLIFLAAAVPAAVATDYTVGGSQGWTSGVDYSSWASGTTFNVGDTLRKLLNN</sequence>
<dbReference type="PROSITE" id="PS51485">
    <property type="entry name" value="PHYTOCYANIN"/>
    <property type="match status" value="1"/>
</dbReference>
<protein>
    <recommendedName>
        <fullName evidence="2">Phytocyanin domain-containing protein</fullName>
    </recommendedName>
</protein>
<keyword evidence="1" id="KW-0812">Transmembrane</keyword>
<dbReference type="EMBL" id="JACMSC010000005">
    <property type="protein sequence ID" value="KAG6521648.1"/>
    <property type="molecule type" value="Genomic_DNA"/>
</dbReference>
<feature type="domain" description="Phytocyanin" evidence="2">
    <location>
        <begin position="127"/>
        <end position="164"/>
    </location>
</feature>
<reference evidence="3 4" key="1">
    <citation type="submission" date="2020-08" db="EMBL/GenBank/DDBJ databases">
        <title>Plant Genome Project.</title>
        <authorList>
            <person name="Zhang R.-G."/>
        </authorList>
    </citation>
    <scope>NUCLEOTIDE SEQUENCE [LARGE SCALE GENOMIC DNA]</scope>
    <source>
        <tissue evidence="3">Rhizome</tissue>
    </source>
</reference>